<dbReference type="InterPro" id="IPR002528">
    <property type="entry name" value="MATE_fam"/>
</dbReference>
<evidence type="ECO:0000256" key="8">
    <source>
        <dbReference type="ARBA" id="ARBA00022692"/>
    </source>
</evidence>
<reference evidence="15" key="1">
    <citation type="journal article" date="2019" name="Int. J. Syst. Evol. Microbiol.">
        <title>The Global Catalogue of Microorganisms (GCM) 10K type strain sequencing project: providing services to taxonomists for standard genome sequencing and annotation.</title>
        <authorList>
            <consortium name="The Broad Institute Genomics Platform"/>
            <consortium name="The Broad Institute Genome Sequencing Center for Infectious Disease"/>
            <person name="Wu L."/>
            <person name="Ma J."/>
        </authorList>
    </citation>
    <scope>NUCLEOTIDE SEQUENCE [LARGE SCALE GENOMIC DNA]</scope>
    <source>
        <strain evidence="15">CGMCC 4.7289</strain>
    </source>
</reference>
<evidence type="ECO:0000256" key="5">
    <source>
        <dbReference type="ARBA" id="ARBA00022448"/>
    </source>
</evidence>
<feature type="transmembrane region" description="Helical" evidence="13">
    <location>
        <begin position="21"/>
        <end position="52"/>
    </location>
</feature>
<dbReference type="PANTHER" id="PTHR43298:SF2">
    <property type="entry name" value="FMN_FAD EXPORTER YEEO-RELATED"/>
    <property type="match status" value="1"/>
</dbReference>
<dbReference type="Pfam" id="PF01554">
    <property type="entry name" value="MatE"/>
    <property type="match status" value="2"/>
</dbReference>
<feature type="transmembrane region" description="Helical" evidence="13">
    <location>
        <begin position="414"/>
        <end position="435"/>
    </location>
</feature>
<protein>
    <recommendedName>
        <fullName evidence="4">Probable multidrug resistance protein NorM</fullName>
    </recommendedName>
    <alternativeName>
        <fullName evidence="12">Multidrug-efflux transporter</fullName>
    </alternativeName>
</protein>
<feature type="transmembrane region" description="Helical" evidence="13">
    <location>
        <begin position="244"/>
        <end position="263"/>
    </location>
</feature>
<keyword evidence="8 13" id="KW-0812">Transmembrane</keyword>
<feature type="transmembrane region" description="Helical" evidence="13">
    <location>
        <begin position="165"/>
        <end position="185"/>
    </location>
</feature>
<feature type="transmembrane region" description="Helical" evidence="13">
    <location>
        <begin position="269"/>
        <end position="286"/>
    </location>
</feature>
<keyword evidence="7" id="KW-1003">Cell membrane</keyword>
<keyword evidence="5" id="KW-0813">Transport</keyword>
<evidence type="ECO:0000256" key="2">
    <source>
        <dbReference type="ARBA" id="ARBA00004651"/>
    </source>
</evidence>
<dbReference type="PANTHER" id="PTHR43298">
    <property type="entry name" value="MULTIDRUG RESISTANCE PROTEIN NORM-RELATED"/>
    <property type="match status" value="1"/>
</dbReference>
<evidence type="ECO:0000256" key="3">
    <source>
        <dbReference type="ARBA" id="ARBA00010199"/>
    </source>
</evidence>
<dbReference type="PIRSF" id="PIRSF006603">
    <property type="entry name" value="DinF"/>
    <property type="match status" value="1"/>
</dbReference>
<keyword evidence="15" id="KW-1185">Reference proteome</keyword>
<dbReference type="InterPro" id="IPR048279">
    <property type="entry name" value="MdtK-like"/>
</dbReference>
<evidence type="ECO:0000256" key="4">
    <source>
        <dbReference type="ARBA" id="ARBA00020268"/>
    </source>
</evidence>
<gene>
    <name evidence="14" type="ORF">ACFOZ4_33525</name>
</gene>
<comment type="function">
    <text evidence="1">Multidrug efflux pump.</text>
</comment>
<dbReference type="RefSeq" id="WP_253750235.1">
    <property type="nucleotide sequence ID" value="NZ_JAMZDZ010000001.1"/>
</dbReference>
<evidence type="ECO:0000256" key="11">
    <source>
        <dbReference type="ARBA" id="ARBA00023136"/>
    </source>
</evidence>
<evidence type="ECO:0000256" key="9">
    <source>
        <dbReference type="ARBA" id="ARBA00022989"/>
    </source>
</evidence>
<feature type="transmembrane region" description="Helical" evidence="13">
    <location>
        <begin position="363"/>
        <end position="381"/>
    </location>
</feature>
<name>A0ABV8LWX8_9ACTN</name>
<evidence type="ECO:0000313" key="15">
    <source>
        <dbReference type="Proteomes" id="UP001595816"/>
    </source>
</evidence>
<dbReference type="Proteomes" id="UP001595816">
    <property type="component" value="Unassembled WGS sequence"/>
</dbReference>
<comment type="caution">
    <text evidence="14">The sequence shown here is derived from an EMBL/GenBank/DDBJ whole genome shotgun (WGS) entry which is preliminary data.</text>
</comment>
<evidence type="ECO:0000256" key="7">
    <source>
        <dbReference type="ARBA" id="ARBA00022475"/>
    </source>
</evidence>
<keyword evidence="10" id="KW-0406">Ion transport</keyword>
<feature type="transmembrane region" description="Helical" evidence="13">
    <location>
        <begin position="388"/>
        <end position="408"/>
    </location>
</feature>
<sequence>MHLPDKTTHRRALLRLAGPNYAGLMSGVVTGIIDVAWVARLGAGAAAAVAVATNIENLLLGVILAVSGGLTIVVSGRVGKGDAAGARRAVRAGWLLFAAITPIVAGGSFLLRTPIARLFLDDAGAVRLAVAYLAISLPAVVVFYGQWLLDGLFAGHGDTRTPMRLALLANGIVLVADPVLIYGLAGFPKLGVAGAALATAGGRLVAFVVGLVLARRFTRGRVAESVRGDVRAILRVGGPVSGDFLVRMAGALGLVAVVGRFGVVAVAGYGIGMKALYVATMAFYAIRNAATIHTPRTLAAIDATNAGEKETVEAEIRRATLRVALIAGVVAAVVFAAGSGWILRAFTGDPAVIDAGSAFLRCVGPYLVGLSGVVAFGGLLMGAGRGTLMFGVTVGGVAGQLGLAWLLSSAFGLTGVWAAMGVAALGQLAVLLYAVRPKPRLRLRPATAADAWR</sequence>
<keyword evidence="9 13" id="KW-1133">Transmembrane helix</keyword>
<evidence type="ECO:0000256" key="1">
    <source>
        <dbReference type="ARBA" id="ARBA00003408"/>
    </source>
</evidence>
<comment type="subcellular location">
    <subcellularLocation>
        <location evidence="2">Cell membrane</location>
        <topology evidence="2">Multi-pass membrane protein</topology>
    </subcellularLocation>
</comment>
<organism evidence="14 15">
    <name type="scientific">Hamadaea flava</name>
    <dbReference type="NCBI Taxonomy" id="1742688"/>
    <lineage>
        <taxon>Bacteria</taxon>
        <taxon>Bacillati</taxon>
        <taxon>Actinomycetota</taxon>
        <taxon>Actinomycetes</taxon>
        <taxon>Micromonosporales</taxon>
        <taxon>Micromonosporaceae</taxon>
        <taxon>Hamadaea</taxon>
    </lineage>
</organism>
<keyword evidence="6" id="KW-0050">Antiport</keyword>
<comment type="similarity">
    <text evidence="3">Belongs to the multi antimicrobial extrusion (MATE) (TC 2.A.66.1) family.</text>
</comment>
<dbReference type="EMBL" id="JBHSAY010000023">
    <property type="protein sequence ID" value="MFC4135562.1"/>
    <property type="molecule type" value="Genomic_DNA"/>
</dbReference>
<feature type="transmembrane region" description="Helical" evidence="13">
    <location>
        <begin position="58"/>
        <end position="78"/>
    </location>
</feature>
<accession>A0ABV8LWX8</accession>
<feature type="transmembrane region" description="Helical" evidence="13">
    <location>
        <begin position="323"/>
        <end position="343"/>
    </location>
</feature>
<evidence type="ECO:0000256" key="13">
    <source>
        <dbReference type="SAM" id="Phobius"/>
    </source>
</evidence>
<dbReference type="InterPro" id="IPR050222">
    <property type="entry name" value="MATE_MdtK"/>
</dbReference>
<feature type="transmembrane region" description="Helical" evidence="13">
    <location>
        <begin position="131"/>
        <end position="153"/>
    </location>
</feature>
<evidence type="ECO:0000256" key="10">
    <source>
        <dbReference type="ARBA" id="ARBA00023065"/>
    </source>
</evidence>
<evidence type="ECO:0000256" key="6">
    <source>
        <dbReference type="ARBA" id="ARBA00022449"/>
    </source>
</evidence>
<evidence type="ECO:0000313" key="14">
    <source>
        <dbReference type="EMBL" id="MFC4135562.1"/>
    </source>
</evidence>
<keyword evidence="11 13" id="KW-0472">Membrane</keyword>
<proteinExistence type="inferred from homology"/>
<feature type="transmembrane region" description="Helical" evidence="13">
    <location>
        <begin position="90"/>
        <end position="111"/>
    </location>
</feature>
<evidence type="ECO:0000256" key="12">
    <source>
        <dbReference type="ARBA" id="ARBA00031636"/>
    </source>
</evidence>
<feature type="transmembrane region" description="Helical" evidence="13">
    <location>
        <begin position="191"/>
        <end position="214"/>
    </location>
</feature>